<dbReference type="InterPro" id="IPR007278">
    <property type="entry name" value="DUF397"/>
</dbReference>
<evidence type="ECO:0000259" key="1">
    <source>
        <dbReference type="Pfam" id="PF04149"/>
    </source>
</evidence>
<feature type="domain" description="DUF397" evidence="1">
    <location>
        <begin position="9"/>
        <end position="30"/>
    </location>
</feature>
<sequence length="88" mass="9128">MSTADLTGARWRTSSYSGNSGDCVEVAFAPRWRASSYSSNSGNCVEVARAGHLVGLRDSKSRAAGTLAVPAECWHAFLGTLTGGAPHA</sequence>
<comment type="caution">
    <text evidence="2">The sequence shown here is derived from an EMBL/GenBank/DDBJ whole genome shotgun (WGS) entry which is preliminary data.</text>
</comment>
<evidence type="ECO:0000313" key="3">
    <source>
        <dbReference type="Proteomes" id="UP000582974"/>
    </source>
</evidence>
<organism evidence="2 3">
    <name type="scientific">Haloechinothrix aidingensis</name>
    <dbReference type="NCBI Taxonomy" id="2752311"/>
    <lineage>
        <taxon>Bacteria</taxon>
        <taxon>Bacillati</taxon>
        <taxon>Actinomycetota</taxon>
        <taxon>Actinomycetes</taxon>
        <taxon>Pseudonocardiales</taxon>
        <taxon>Pseudonocardiaceae</taxon>
        <taxon>Haloechinothrix</taxon>
    </lineage>
</organism>
<dbReference type="Proteomes" id="UP000582974">
    <property type="component" value="Unassembled WGS sequence"/>
</dbReference>
<accession>A0A838AG23</accession>
<keyword evidence="3" id="KW-1185">Reference proteome</keyword>
<feature type="domain" description="DUF397" evidence="1">
    <location>
        <begin position="31"/>
        <end position="81"/>
    </location>
</feature>
<dbReference type="Pfam" id="PF04149">
    <property type="entry name" value="DUF397"/>
    <property type="match status" value="2"/>
</dbReference>
<dbReference type="EMBL" id="JACCKD010000012">
    <property type="protein sequence ID" value="MBA0128306.1"/>
    <property type="molecule type" value="Genomic_DNA"/>
</dbReference>
<name>A0A838AG23_9PSEU</name>
<proteinExistence type="predicted"/>
<dbReference type="AlphaFoldDB" id="A0A838AG23"/>
<reference evidence="2 3" key="1">
    <citation type="submission" date="2020-07" db="EMBL/GenBank/DDBJ databases">
        <title>Genome of Haloechinothrix sp.</title>
        <authorList>
            <person name="Tang S.-K."/>
            <person name="Yang L."/>
            <person name="Zhu W.-Y."/>
        </authorList>
    </citation>
    <scope>NUCLEOTIDE SEQUENCE [LARGE SCALE GENOMIC DNA]</scope>
    <source>
        <strain evidence="2 3">YIM 98757</strain>
    </source>
</reference>
<evidence type="ECO:0000313" key="2">
    <source>
        <dbReference type="EMBL" id="MBA0128306.1"/>
    </source>
</evidence>
<dbReference type="RefSeq" id="WP_180895110.1">
    <property type="nucleotide sequence ID" value="NZ_JACCKD010000012.1"/>
</dbReference>
<protein>
    <submittedName>
        <fullName evidence="2">DUF397 domain-containing protein</fullName>
    </submittedName>
</protein>
<gene>
    <name evidence="2" type="ORF">H0B56_22400</name>
</gene>